<accession>A0A9J5ZZA3</accession>
<name>A0A9J5ZZA3_SOLCO</name>
<keyword evidence="2" id="KW-1185">Reference proteome</keyword>
<evidence type="ECO:0000313" key="1">
    <source>
        <dbReference type="EMBL" id="KAG5617346.1"/>
    </source>
</evidence>
<dbReference type="EMBL" id="JACXVP010000003">
    <property type="protein sequence ID" value="KAG5617346.1"/>
    <property type="molecule type" value="Genomic_DNA"/>
</dbReference>
<gene>
    <name evidence="1" type="ORF">H5410_017170</name>
</gene>
<protein>
    <submittedName>
        <fullName evidence="1">Uncharacterized protein</fullName>
    </submittedName>
</protein>
<comment type="caution">
    <text evidence="1">The sequence shown here is derived from an EMBL/GenBank/DDBJ whole genome shotgun (WGS) entry which is preliminary data.</text>
</comment>
<organism evidence="1 2">
    <name type="scientific">Solanum commersonii</name>
    <name type="common">Commerson's wild potato</name>
    <name type="synonym">Commerson's nightshade</name>
    <dbReference type="NCBI Taxonomy" id="4109"/>
    <lineage>
        <taxon>Eukaryota</taxon>
        <taxon>Viridiplantae</taxon>
        <taxon>Streptophyta</taxon>
        <taxon>Embryophyta</taxon>
        <taxon>Tracheophyta</taxon>
        <taxon>Spermatophyta</taxon>
        <taxon>Magnoliopsida</taxon>
        <taxon>eudicotyledons</taxon>
        <taxon>Gunneridae</taxon>
        <taxon>Pentapetalae</taxon>
        <taxon>asterids</taxon>
        <taxon>lamiids</taxon>
        <taxon>Solanales</taxon>
        <taxon>Solanaceae</taxon>
        <taxon>Solanoideae</taxon>
        <taxon>Solaneae</taxon>
        <taxon>Solanum</taxon>
    </lineage>
</organism>
<reference evidence="1 2" key="1">
    <citation type="submission" date="2020-09" db="EMBL/GenBank/DDBJ databases">
        <title>De no assembly of potato wild relative species, Solanum commersonii.</title>
        <authorList>
            <person name="Cho K."/>
        </authorList>
    </citation>
    <scope>NUCLEOTIDE SEQUENCE [LARGE SCALE GENOMIC DNA]</scope>
    <source>
        <strain evidence="1">LZ3.2</strain>
        <tissue evidence="1">Leaf</tissue>
    </source>
</reference>
<dbReference type="Proteomes" id="UP000824120">
    <property type="component" value="Chromosome 3"/>
</dbReference>
<sequence>MEGPENNGFSASMCSTRGKHQACNEGCLLSIKKIIQVKMNRSGLWTSLTVHANTDTKIGIPLVRVTTGFLARFRQRNGKSYKKIRSGEYNNSPRRINQNS</sequence>
<proteinExistence type="predicted"/>
<dbReference type="AlphaFoldDB" id="A0A9J5ZZA3"/>
<evidence type="ECO:0000313" key="2">
    <source>
        <dbReference type="Proteomes" id="UP000824120"/>
    </source>
</evidence>